<feature type="transmembrane region" description="Helical" evidence="1">
    <location>
        <begin position="38"/>
        <end position="62"/>
    </location>
</feature>
<name>A9SGA9_PHYPA</name>
<dbReference type="FunCoup" id="A9SGA9">
    <property type="interactions" value="1700"/>
</dbReference>
<reference evidence="3" key="3">
    <citation type="submission" date="2020-12" db="UniProtKB">
        <authorList>
            <consortium name="EnsemblPlants"/>
        </authorList>
    </citation>
    <scope>IDENTIFICATION</scope>
</reference>
<evidence type="ECO:0000313" key="4">
    <source>
        <dbReference type="Proteomes" id="UP000006727"/>
    </source>
</evidence>
<dbReference type="RefSeq" id="XP_024381239.1">
    <property type="nucleotide sequence ID" value="XM_024525471.2"/>
</dbReference>
<dbReference type="Gramene" id="Pp3c7_12500V3.2">
    <property type="protein sequence ID" value="Pp3c7_12500V3.2"/>
    <property type="gene ID" value="Pp3c7_12500"/>
</dbReference>
<dbReference type="Proteomes" id="UP000006727">
    <property type="component" value="Chromosome 7"/>
</dbReference>
<dbReference type="RefSeq" id="XP_024381240.1">
    <property type="nucleotide sequence ID" value="XM_024525472.2"/>
</dbReference>
<evidence type="ECO:0000313" key="3">
    <source>
        <dbReference type="EnsemblPlants" id="Pp3c7_12500V3.1"/>
    </source>
</evidence>
<keyword evidence="1" id="KW-1133">Transmembrane helix</keyword>
<proteinExistence type="predicted"/>
<dbReference type="HOGENOM" id="CLU_079498_0_0_1"/>
<dbReference type="Gramene" id="Pp3c7_12500V3.1">
    <property type="protein sequence ID" value="Pp3c7_12500V3.1"/>
    <property type="gene ID" value="Pp3c7_12500"/>
</dbReference>
<evidence type="ECO:0000256" key="1">
    <source>
        <dbReference type="SAM" id="Phobius"/>
    </source>
</evidence>
<dbReference type="EnsemblPlants" id="Pp3c7_12500V3.4">
    <property type="protein sequence ID" value="Pp3c7_12500V3.4"/>
    <property type="gene ID" value="Pp3c7_12500"/>
</dbReference>
<dbReference type="PANTHER" id="PTHR36060:SF1">
    <property type="entry name" value="OS02G0272400 PROTEIN"/>
    <property type="match status" value="1"/>
</dbReference>
<feature type="transmembrane region" description="Helical" evidence="1">
    <location>
        <begin position="105"/>
        <end position="133"/>
    </location>
</feature>
<evidence type="ECO:0008006" key="5">
    <source>
        <dbReference type="Google" id="ProtNLM"/>
    </source>
</evidence>
<dbReference type="AlphaFoldDB" id="A9SGA9"/>
<dbReference type="EnsemblPlants" id="Pp3c7_12500V3.3">
    <property type="protein sequence ID" value="Pp3c7_12500V3.3"/>
    <property type="gene ID" value="Pp3c7_12500"/>
</dbReference>
<dbReference type="GeneID" id="112285019"/>
<feature type="transmembrane region" description="Helical" evidence="1">
    <location>
        <begin position="191"/>
        <end position="215"/>
    </location>
</feature>
<gene>
    <name evidence="3" type="primary">LOC112285019</name>
    <name evidence="2" type="ORF">PHYPA_010306</name>
</gene>
<dbReference type="EnsemblPlants" id="Pp3c7_12500V3.2">
    <property type="protein sequence ID" value="Pp3c7_12500V3.2"/>
    <property type="gene ID" value="Pp3c7_12500"/>
</dbReference>
<keyword evidence="1" id="KW-0812">Transmembrane</keyword>
<reference evidence="2 4" key="1">
    <citation type="journal article" date="2008" name="Science">
        <title>The Physcomitrella genome reveals evolutionary insights into the conquest of land by plants.</title>
        <authorList>
            <person name="Rensing S."/>
            <person name="Lang D."/>
            <person name="Zimmer A."/>
            <person name="Terry A."/>
            <person name="Salamov A."/>
            <person name="Shapiro H."/>
            <person name="Nishiyama T."/>
            <person name="Perroud P.-F."/>
            <person name="Lindquist E."/>
            <person name="Kamisugi Y."/>
            <person name="Tanahashi T."/>
            <person name="Sakakibara K."/>
            <person name="Fujita T."/>
            <person name="Oishi K."/>
            <person name="Shin-I T."/>
            <person name="Kuroki Y."/>
            <person name="Toyoda A."/>
            <person name="Suzuki Y."/>
            <person name="Hashimoto A."/>
            <person name="Yamaguchi K."/>
            <person name="Sugano A."/>
            <person name="Kohara Y."/>
            <person name="Fujiyama A."/>
            <person name="Anterola A."/>
            <person name="Aoki S."/>
            <person name="Ashton N."/>
            <person name="Barbazuk W.B."/>
            <person name="Barker E."/>
            <person name="Bennetzen J."/>
            <person name="Bezanilla M."/>
            <person name="Blankenship R."/>
            <person name="Cho S.H."/>
            <person name="Dutcher S."/>
            <person name="Estelle M."/>
            <person name="Fawcett J.A."/>
            <person name="Gundlach H."/>
            <person name="Hanada K."/>
            <person name="Heyl A."/>
            <person name="Hicks K.A."/>
            <person name="Hugh J."/>
            <person name="Lohr M."/>
            <person name="Mayer K."/>
            <person name="Melkozernov A."/>
            <person name="Murata T."/>
            <person name="Nelson D."/>
            <person name="Pils B."/>
            <person name="Prigge M."/>
            <person name="Reiss B."/>
            <person name="Renner T."/>
            <person name="Rombauts S."/>
            <person name="Rushton P."/>
            <person name="Sanderfoot A."/>
            <person name="Schween G."/>
            <person name="Shiu S.-H."/>
            <person name="Stueber K."/>
            <person name="Theodoulou F.L."/>
            <person name="Tu H."/>
            <person name="Van de Peer Y."/>
            <person name="Verrier P.J."/>
            <person name="Waters E."/>
            <person name="Wood A."/>
            <person name="Yang L."/>
            <person name="Cove D."/>
            <person name="Cuming A."/>
            <person name="Hasebe M."/>
            <person name="Lucas S."/>
            <person name="Mishler D.B."/>
            <person name="Reski R."/>
            <person name="Grigoriev I."/>
            <person name="Quatrano R.S."/>
            <person name="Boore J.L."/>
        </authorList>
    </citation>
    <scope>NUCLEOTIDE SEQUENCE [LARGE SCALE GENOMIC DNA]</scope>
    <source>
        <strain evidence="3 4">cv. Gransden 2004</strain>
    </source>
</reference>
<dbReference type="PANTHER" id="PTHR36060">
    <property type="entry name" value="OS02G0272400 PROTEIN"/>
    <property type="match status" value="1"/>
</dbReference>
<dbReference type="KEGG" id="ppp:112285019"/>
<dbReference type="PaxDb" id="3218-PP1S75_196V6.1"/>
<keyword evidence="1" id="KW-0472">Membrane</keyword>
<reference evidence="2 4" key="2">
    <citation type="journal article" date="2018" name="Plant J.">
        <title>The Physcomitrella patens chromosome-scale assembly reveals moss genome structure and evolution.</title>
        <authorList>
            <person name="Lang D."/>
            <person name="Ullrich K.K."/>
            <person name="Murat F."/>
            <person name="Fuchs J."/>
            <person name="Jenkins J."/>
            <person name="Haas F.B."/>
            <person name="Piednoel M."/>
            <person name="Gundlach H."/>
            <person name="Van Bel M."/>
            <person name="Meyberg R."/>
            <person name="Vives C."/>
            <person name="Morata J."/>
            <person name="Symeonidi A."/>
            <person name="Hiss M."/>
            <person name="Muchero W."/>
            <person name="Kamisugi Y."/>
            <person name="Saleh O."/>
            <person name="Blanc G."/>
            <person name="Decker E.L."/>
            <person name="van Gessel N."/>
            <person name="Grimwood J."/>
            <person name="Hayes R.D."/>
            <person name="Graham S.W."/>
            <person name="Gunter L.E."/>
            <person name="McDaniel S.F."/>
            <person name="Hoernstein S.N.W."/>
            <person name="Larsson A."/>
            <person name="Li F.W."/>
            <person name="Perroud P.F."/>
            <person name="Phillips J."/>
            <person name="Ranjan P."/>
            <person name="Rokshar D.S."/>
            <person name="Rothfels C.J."/>
            <person name="Schneider L."/>
            <person name="Shu S."/>
            <person name="Stevenson D.W."/>
            <person name="Thummler F."/>
            <person name="Tillich M."/>
            <person name="Villarreal Aguilar J.C."/>
            <person name="Widiez T."/>
            <person name="Wong G.K."/>
            <person name="Wymore A."/>
            <person name="Zhang Y."/>
            <person name="Zimmer A.D."/>
            <person name="Quatrano R.S."/>
            <person name="Mayer K.F.X."/>
            <person name="Goodstein D."/>
            <person name="Casacuberta J.M."/>
            <person name="Vandepoele K."/>
            <person name="Reski R."/>
            <person name="Cuming A.C."/>
            <person name="Tuskan G.A."/>
            <person name="Maumus F."/>
            <person name="Salse J."/>
            <person name="Schmutz J."/>
            <person name="Rensing S.A."/>
        </authorList>
    </citation>
    <scope>NUCLEOTIDE SEQUENCE [LARGE SCALE GENOMIC DNA]</scope>
    <source>
        <strain evidence="3 4">cv. Gransden 2004</strain>
    </source>
</reference>
<evidence type="ECO:0000313" key="2">
    <source>
        <dbReference type="EMBL" id="PNR51120.1"/>
    </source>
</evidence>
<dbReference type="EMBL" id="ABEU02000007">
    <property type="protein sequence ID" value="PNR51120.1"/>
    <property type="molecule type" value="Genomic_DNA"/>
</dbReference>
<dbReference type="EnsemblPlants" id="Pp3c7_12500V3.1">
    <property type="protein sequence ID" value="Pp3c7_12500V3.1"/>
    <property type="gene ID" value="Pp3c7_12500"/>
</dbReference>
<accession>A9SGA9</accession>
<dbReference type="OrthoDB" id="1870641at2759"/>
<sequence length="308" mass="34557">MKIKDTAVDILRQAFMSREDYDELREEEKVWRKLQKPLCMVAFTVVWTAVVIAMMIMVYVVFEVSDQKYPFCQKRRLPSYNLAGDASDRGDLPSYVYTEEEAVDAFWMVAFLPTSVVYVFSIIYLFAGISVAYTAPQRHGCLKVVENDCCASRRGGVRCLSMLNVAFMITYVFLSVFLGIFTLGLGTSCSIALFWCYEVTCWCLVILLGATAFFLQRKAAVIMDAGEYYGHHERGVELLEAIAITPEMEGLIAAGFKSWMGPADAILSDDEESGTHRVHDGLDVDGVWEGDATEYVEAPDYLPRSTIG</sequence>
<dbReference type="OMA" id="FMPRRAY"/>
<dbReference type="Gramene" id="Pp3c7_12500V3.3">
    <property type="protein sequence ID" value="Pp3c7_12500V3.3"/>
    <property type="gene ID" value="Pp3c7_12500"/>
</dbReference>
<organism evidence="2">
    <name type="scientific">Physcomitrium patens</name>
    <name type="common">Spreading-leaved earth moss</name>
    <name type="synonym">Physcomitrella patens</name>
    <dbReference type="NCBI Taxonomy" id="3218"/>
    <lineage>
        <taxon>Eukaryota</taxon>
        <taxon>Viridiplantae</taxon>
        <taxon>Streptophyta</taxon>
        <taxon>Embryophyta</taxon>
        <taxon>Bryophyta</taxon>
        <taxon>Bryophytina</taxon>
        <taxon>Bryopsida</taxon>
        <taxon>Funariidae</taxon>
        <taxon>Funariales</taxon>
        <taxon>Funariaceae</taxon>
        <taxon>Physcomitrium</taxon>
    </lineage>
</organism>
<dbReference type="eggNOG" id="ENOG502R5DD">
    <property type="taxonomic scope" value="Eukaryota"/>
</dbReference>
<dbReference type="Gramene" id="Pp3c7_12500V3.4">
    <property type="protein sequence ID" value="Pp3c7_12500V3.4"/>
    <property type="gene ID" value="Pp3c7_12500"/>
</dbReference>
<keyword evidence="4" id="KW-1185">Reference proteome</keyword>
<protein>
    <recommendedName>
        <fullName evidence="5">Transmembrane protein</fullName>
    </recommendedName>
</protein>
<feature type="transmembrane region" description="Helical" evidence="1">
    <location>
        <begin position="162"/>
        <end position="185"/>
    </location>
</feature>